<proteinExistence type="predicted"/>
<feature type="compositionally biased region" description="Low complexity" evidence="1">
    <location>
        <begin position="293"/>
        <end position="303"/>
    </location>
</feature>
<dbReference type="AlphaFoldDB" id="A0A2U3NYS0"/>
<name>A0A2U3NYS0_9MYCO</name>
<feature type="region of interest" description="Disordered" evidence="1">
    <location>
        <begin position="293"/>
        <end position="367"/>
    </location>
</feature>
<feature type="non-terminal residue" evidence="3">
    <location>
        <position position="1"/>
    </location>
</feature>
<evidence type="ECO:0000313" key="3">
    <source>
        <dbReference type="EMBL" id="SPM36628.1"/>
    </source>
</evidence>
<evidence type="ECO:0000313" key="4">
    <source>
        <dbReference type="Proteomes" id="UP000240988"/>
    </source>
</evidence>
<dbReference type="EMBL" id="FUFA01000005">
    <property type="protein sequence ID" value="SPM36628.1"/>
    <property type="molecule type" value="Genomic_DNA"/>
</dbReference>
<protein>
    <submittedName>
        <fullName evidence="3">Membrane protein</fullName>
    </submittedName>
</protein>
<keyword evidence="4" id="KW-1185">Reference proteome</keyword>
<organism evidence="3 4">
    <name type="scientific">Mycobacterium rhizamassiliense</name>
    <dbReference type="NCBI Taxonomy" id="1841860"/>
    <lineage>
        <taxon>Bacteria</taxon>
        <taxon>Bacillati</taxon>
        <taxon>Actinomycetota</taxon>
        <taxon>Actinomycetes</taxon>
        <taxon>Mycobacteriales</taxon>
        <taxon>Mycobacteriaceae</taxon>
        <taxon>Mycobacterium</taxon>
    </lineage>
</organism>
<accession>A0A2U3NYS0</accession>
<reference evidence="3 4" key="1">
    <citation type="submission" date="2017-01" db="EMBL/GenBank/DDBJ databases">
        <authorList>
            <consortium name="Urmite Genomes"/>
        </authorList>
    </citation>
    <scope>NUCLEOTIDE SEQUENCE [LARGE SCALE GENOMIC DNA]</scope>
    <source>
        <strain evidence="3 4">AB57</strain>
    </source>
</reference>
<dbReference type="Proteomes" id="UP000240988">
    <property type="component" value="Unassembled WGS sequence"/>
</dbReference>
<dbReference type="Pfam" id="PF23717">
    <property type="entry name" value="DUF7159"/>
    <property type="match status" value="1"/>
</dbReference>
<sequence length="367" mass="38093">VTPTTVGWVLAEGHGADGTILDHNELALSAGRGVRAVNTAEQVTDEVLRVHELAGASDRHLRVIGVTWNDQAAAQAALVMEALTDAGFDNVVPVRLLEAVETLAVAIAPIIGYQQTAVCVLEHESSTVVMVDGLDDDAQTVVKEVAGGFDGLRSWLTGMFKRTGWRPGGVVVVGADDDLNGFSWQLEKALPVPVFAQTMAQVTVARGTALAAAQSTEFTDEQLVDVDEQPVAAPTARPGRRSYAGAVTALAAGAVTFVCSASFALGIQFAPDAQRGTNRHTTPTPQVAEAVAPVAAHPPAAESPAPPAPQAPAPAGEPVVHPSVPDEQQGGDERRDDANGRQPYLTRVLEHIPGDAGDQAPNGPAQP</sequence>
<gene>
    <name evidence="3" type="ORF">MRAB57_4469</name>
</gene>
<feature type="domain" description="DUF7159" evidence="2">
    <location>
        <begin position="1"/>
        <end position="222"/>
    </location>
</feature>
<evidence type="ECO:0000259" key="2">
    <source>
        <dbReference type="Pfam" id="PF23717"/>
    </source>
</evidence>
<dbReference type="InterPro" id="IPR055583">
    <property type="entry name" value="DUF7159"/>
</dbReference>
<dbReference type="STRING" id="1841860.GCA_900157375_04472"/>
<evidence type="ECO:0000256" key="1">
    <source>
        <dbReference type="SAM" id="MobiDB-lite"/>
    </source>
</evidence>